<dbReference type="GO" id="GO:0005315">
    <property type="term" value="F:phosphate transmembrane transporter activity"/>
    <property type="evidence" value="ECO:0007669"/>
    <property type="project" value="InterPro"/>
</dbReference>
<feature type="transmembrane region" description="Helical" evidence="9">
    <location>
        <begin position="169"/>
        <end position="187"/>
    </location>
</feature>
<organism evidence="10 11">
    <name type="scientific">Halapricum desulfuricans</name>
    <dbReference type="NCBI Taxonomy" id="2841257"/>
    <lineage>
        <taxon>Archaea</taxon>
        <taxon>Methanobacteriati</taxon>
        <taxon>Methanobacteriota</taxon>
        <taxon>Stenosarchaea group</taxon>
        <taxon>Halobacteria</taxon>
        <taxon>Halobacteriales</taxon>
        <taxon>Haloarculaceae</taxon>
        <taxon>Halapricum</taxon>
    </lineage>
</organism>
<feature type="transmembrane region" description="Helical" evidence="9">
    <location>
        <begin position="274"/>
        <end position="296"/>
    </location>
</feature>
<dbReference type="EMBL" id="CP064787">
    <property type="protein sequence ID" value="QSG04475.1"/>
    <property type="molecule type" value="Genomic_DNA"/>
</dbReference>
<evidence type="ECO:0000256" key="7">
    <source>
        <dbReference type="ARBA" id="ARBA00022989"/>
    </source>
</evidence>
<comment type="function">
    <text evidence="1">Potential transporter for phosphate.</text>
</comment>
<comment type="similarity">
    <text evidence="3 9">Belongs to the inorganic phosphate transporter (PiT) (TC 2.A.20) family.</text>
</comment>
<dbReference type="Proteomes" id="UP000663525">
    <property type="component" value="Chromosome"/>
</dbReference>
<proteinExistence type="inferred from homology"/>
<evidence type="ECO:0000256" key="5">
    <source>
        <dbReference type="ARBA" id="ARBA00022592"/>
    </source>
</evidence>
<keyword evidence="6 9" id="KW-0812">Transmembrane</keyword>
<feature type="transmembrane region" description="Helical" evidence="9">
    <location>
        <begin position="70"/>
        <end position="92"/>
    </location>
</feature>
<accession>A0A897N1A2</accession>
<feature type="transmembrane region" description="Helical" evidence="9">
    <location>
        <begin position="38"/>
        <end position="58"/>
    </location>
</feature>
<name>A0A897N1A2_9EURY</name>
<keyword evidence="8 9" id="KW-0472">Membrane</keyword>
<dbReference type="GO" id="GO:0016020">
    <property type="term" value="C:membrane"/>
    <property type="evidence" value="ECO:0007669"/>
    <property type="project" value="UniProtKB-SubCell"/>
</dbReference>
<evidence type="ECO:0000256" key="9">
    <source>
        <dbReference type="RuleBase" id="RU363058"/>
    </source>
</evidence>
<protein>
    <recommendedName>
        <fullName evidence="9">Phosphate transporter</fullName>
    </recommendedName>
</protein>
<evidence type="ECO:0000313" key="11">
    <source>
        <dbReference type="Proteomes" id="UP000663525"/>
    </source>
</evidence>
<keyword evidence="7 9" id="KW-1133">Transmembrane helix</keyword>
<dbReference type="AlphaFoldDB" id="A0A897N1A2"/>
<dbReference type="PANTHER" id="PTHR11101">
    <property type="entry name" value="PHOSPHATE TRANSPORTER"/>
    <property type="match status" value="1"/>
</dbReference>
<sequence>MTIDGIERALCGNETRKREPVGYSRSPPNTLVMVEPTLLATLAVATLASLFMAWAIGAGSSGSTPFAPAVGANAISVMRAGFLVGLLGLAGATLQGANVSEAVGQELIGGYTLSPAGATLALLLAAGLVAFGVFTGYPIATAFTVTGAVVGIGLAAGGDPAWAKYREIVTLWVATPFVGGGIAYGVAKTLRDERVPERVAVPTLAGLVAVLLANVNFVLLGGPGEQSSIAVELAALAGQSTLVGRAGVSVAFAAVIAALLYRDLQADAAAAQRHFLLVLGGLVAFSAGGSQVGLAIGPLLPLLGPNTGVQVPLETVLLFGGIGLLAGSWTGAPRMIKAIAQDYSSLGPRRSIAALIPSFAIAQTAVLFGIPVSFNEIIVSAIIGSGYAAGDGAVSGEKMGKTVLAWIGSLALALGLGYGLFAVWTSVV</sequence>
<feature type="transmembrane region" description="Helical" evidence="9">
    <location>
        <begin position="199"/>
        <end position="222"/>
    </location>
</feature>
<gene>
    <name evidence="10" type="primary">pitA</name>
    <name evidence="10" type="ORF">HSR121_0114</name>
</gene>
<evidence type="ECO:0000256" key="2">
    <source>
        <dbReference type="ARBA" id="ARBA00004141"/>
    </source>
</evidence>
<evidence type="ECO:0000313" key="10">
    <source>
        <dbReference type="EMBL" id="QSG04475.1"/>
    </source>
</evidence>
<evidence type="ECO:0000256" key="1">
    <source>
        <dbReference type="ARBA" id="ARBA00001981"/>
    </source>
</evidence>
<evidence type="ECO:0000256" key="3">
    <source>
        <dbReference type="ARBA" id="ARBA00009916"/>
    </source>
</evidence>
<feature type="transmembrane region" description="Helical" evidence="9">
    <location>
        <begin position="139"/>
        <end position="157"/>
    </location>
</feature>
<dbReference type="PANTHER" id="PTHR11101:SF80">
    <property type="entry name" value="PHOSPHATE TRANSPORTER"/>
    <property type="match status" value="1"/>
</dbReference>
<feature type="transmembrane region" description="Helical" evidence="9">
    <location>
        <begin position="316"/>
        <end position="332"/>
    </location>
</feature>
<evidence type="ECO:0000256" key="4">
    <source>
        <dbReference type="ARBA" id="ARBA00022448"/>
    </source>
</evidence>
<dbReference type="GO" id="GO:0035435">
    <property type="term" value="P:phosphate ion transmembrane transport"/>
    <property type="evidence" value="ECO:0007669"/>
    <property type="project" value="TreeGrafter"/>
</dbReference>
<dbReference type="InterPro" id="IPR001204">
    <property type="entry name" value="Phos_transporter"/>
</dbReference>
<evidence type="ECO:0000256" key="6">
    <source>
        <dbReference type="ARBA" id="ARBA00022692"/>
    </source>
</evidence>
<reference evidence="10" key="1">
    <citation type="submission" date="2020-11" db="EMBL/GenBank/DDBJ databases">
        <title>Carbohydrate-dependent, anaerobic sulfur respiration: A novel catabolism in halophilic archaea.</title>
        <authorList>
            <person name="Sorokin D.Y."/>
            <person name="Messina E."/>
            <person name="Smedile F."/>
            <person name="La Cono V."/>
            <person name="Hallsworth J.E."/>
            <person name="Yakimov M.M."/>
        </authorList>
    </citation>
    <scope>NUCLEOTIDE SEQUENCE</scope>
    <source>
        <strain evidence="10">HSR12-1</strain>
    </source>
</reference>
<keyword evidence="4 9" id="KW-0813">Transport</keyword>
<comment type="subcellular location">
    <subcellularLocation>
        <location evidence="2 9">Membrane</location>
        <topology evidence="2 9">Multi-pass membrane protein</topology>
    </subcellularLocation>
</comment>
<dbReference type="Pfam" id="PF01384">
    <property type="entry name" value="PHO4"/>
    <property type="match status" value="1"/>
</dbReference>
<feature type="transmembrane region" description="Helical" evidence="9">
    <location>
        <begin position="403"/>
        <end position="424"/>
    </location>
</feature>
<feature type="transmembrane region" description="Helical" evidence="9">
    <location>
        <begin position="242"/>
        <end position="262"/>
    </location>
</feature>
<keyword evidence="5 9" id="KW-0592">Phosphate transport</keyword>
<feature type="transmembrane region" description="Helical" evidence="9">
    <location>
        <begin position="112"/>
        <end position="134"/>
    </location>
</feature>
<evidence type="ECO:0000256" key="8">
    <source>
        <dbReference type="ARBA" id="ARBA00023136"/>
    </source>
</evidence>